<comment type="caution">
    <text evidence="3">The sequence shown here is derived from an EMBL/GenBank/DDBJ whole genome shotgun (WGS) entry which is preliminary data.</text>
</comment>
<dbReference type="InterPro" id="IPR049492">
    <property type="entry name" value="BD-FAE-like_dom"/>
</dbReference>
<feature type="domain" description="BD-FAE-like" evidence="2">
    <location>
        <begin position="70"/>
        <end position="258"/>
    </location>
</feature>
<dbReference type="PANTHER" id="PTHR48081">
    <property type="entry name" value="AB HYDROLASE SUPERFAMILY PROTEIN C4A8.06C"/>
    <property type="match status" value="1"/>
</dbReference>
<dbReference type="PANTHER" id="PTHR48081:SF9">
    <property type="entry name" value="CARBOXYLESTERASE"/>
    <property type="match status" value="1"/>
</dbReference>
<evidence type="ECO:0000256" key="1">
    <source>
        <dbReference type="ARBA" id="ARBA00022801"/>
    </source>
</evidence>
<proteinExistence type="predicted"/>
<dbReference type="EMBL" id="QQSY01000002">
    <property type="protein sequence ID" value="RDI98405.1"/>
    <property type="molecule type" value="Genomic_DNA"/>
</dbReference>
<dbReference type="Gene3D" id="3.40.50.1820">
    <property type="entry name" value="alpha/beta hydrolase"/>
    <property type="match status" value="1"/>
</dbReference>
<dbReference type="InterPro" id="IPR050300">
    <property type="entry name" value="GDXG_lipolytic_enzyme"/>
</dbReference>
<evidence type="ECO:0000313" key="4">
    <source>
        <dbReference type="Proteomes" id="UP000254711"/>
    </source>
</evidence>
<sequence length="318" mass="34126">MVTQPMALPRRLPFSRSVYGLLSRVLLVATLLPLGGCEATLFAGLNATDQHHDISERHAIPFDPAHGLALDVYAPAHASHAPVVVFFYGGDWARGQRAWYRFVGTALAAQGVVTVIPDYRKVPQVTMDGFMQDAAEAVAWTHAHAGEFGGSADDVFVMGHSAGGQIAALLATDARWLGAYGMRPAQLAGFIGLAGCYDFVPVPPDDKDMIAAFGRSADQQRLGQPVSFVHGEEPPMLLLQGTEDHEVEPSNAISLAHAMQLRHEDVTLRLYPGVGHGAVLFALSRPMQGDAPTLQDVLDFVLLHPTPRSLALGDIGER</sequence>
<evidence type="ECO:0000259" key="2">
    <source>
        <dbReference type="Pfam" id="PF20434"/>
    </source>
</evidence>
<gene>
    <name evidence="3" type="ORF">DVT68_07640</name>
</gene>
<dbReference type="Proteomes" id="UP000254711">
    <property type="component" value="Unassembled WGS sequence"/>
</dbReference>
<keyword evidence="4" id="KW-1185">Reference proteome</keyword>
<keyword evidence="1 3" id="KW-0378">Hydrolase</keyword>
<dbReference type="InterPro" id="IPR029058">
    <property type="entry name" value="AB_hydrolase_fold"/>
</dbReference>
<dbReference type="GO" id="GO:0016787">
    <property type="term" value="F:hydrolase activity"/>
    <property type="evidence" value="ECO:0007669"/>
    <property type="project" value="UniProtKB-KW"/>
</dbReference>
<dbReference type="PROSITE" id="PS00122">
    <property type="entry name" value="CARBOXYLESTERASE_B_1"/>
    <property type="match status" value="1"/>
</dbReference>
<organism evidence="3 4">
    <name type="scientific">Dyella solisilvae</name>
    <dbReference type="NCBI Taxonomy" id="1920168"/>
    <lineage>
        <taxon>Bacteria</taxon>
        <taxon>Pseudomonadati</taxon>
        <taxon>Pseudomonadota</taxon>
        <taxon>Gammaproteobacteria</taxon>
        <taxon>Lysobacterales</taxon>
        <taxon>Rhodanobacteraceae</taxon>
        <taxon>Dyella</taxon>
    </lineage>
</organism>
<evidence type="ECO:0000313" key="3">
    <source>
        <dbReference type="EMBL" id="RDI98405.1"/>
    </source>
</evidence>
<dbReference type="SUPFAM" id="SSF53474">
    <property type="entry name" value="alpha/beta-Hydrolases"/>
    <property type="match status" value="1"/>
</dbReference>
<protein>
    <submittedName>
        <fullName evidence="3">Alpha/beta hydrolase</fullName>
    </submittedName>
</protein>
<accession>A0A370K6Y0</accession>
<dbReference type="AlphaFoldDB" id="A0A370K6Y0"/>
<dbReference type="Pfam" id="PF20434">
    <property type="entry name" value="BD-FAE"/>
    <property type="match status" value="1"/>
</dbReference>
<reference evidence="3 4" key="1">
    <citation type="submission" date="2018-07" db="EMBL/GenBank/DDBJ databases">
        <title>Dyella solisilvae sp. nov., isolated from the pine and broad-leaved mixed forest soil.</title>
        <authorList>
            <person name="Gao Z."/>
            <person name="Qiu L."/>
        </authorList>
    </citation>
    <scope>NUCLEOTIDE SEQUENCE [LARGE SCALE GENOMIC DNA]</scope>
    <source>
        <strain evidence="3 4">DHG54</strain>
    </source>
</reference>
<dbReference type="OrthoDB" id="9771666at2"/>
<dbReference type="InterPro" id="IPR019826">
    <property type="entry name" value="Carboxylesterase_B_AS"/>
</dbReference>
<name>A0A370K6Y0_9GAMM</name>